<accession>A0ABY4M567</accession>
<proteinExistence type="predicted"/>
<gene>
    <name evidence="3" type="ORF">K9S39_14180</name>
</gene>
<feature type="region of interest" description="Disordered" evidence="1">
    <location>
        <begin position="139"/>
        <end position="162"/>
    </location>
</feature>
<dbReference type="Gene3D" id="2.70.70.10">
    <property type="entry name" value="Glucose Permease (Domain IIA)"/>
    <property type="match status" value="1"/>
</dbReference>
<reference evidence="3" key="1">
    <citation type="submission" date="2021-10" db="EMBL/GenBank/DDBJ databases">
        <title>Streptomyces nigrumlapis sp.nov.,an antimicrobial producing actinobacterium isolated from Black Gobi rocks.</title>
        <authorList>
            <person name="Wen Y."/>
            <person name="Zhang W."/>
            <person name="Liu X.G."/>
        </authorList>
    </citation>
    <scope>NUCLEOTIDE SEQUENCE</scope>
    <source>
        <strain evidence="3">ST13-2-2</strain>
    </source>
</reference>
<sequence length="213" mass="22200">MRPTVLRGWKPPPSPWAAGHRGVDLAAKAGATVRAAAPGRVAFAGTVAGRGVLTIELSRSGRPPLRTTYEPVRATTRIGERVAAGQPVAVLQHGPFHCRAPCLHWGLLRGKSYLDPLTLLPPPMLRGGPSRLLPVIGVPVPGPTGGTGHGPPSPAADEAAAAPTGDALAGAVALAATALWAQGRLSPTGHDRREGRTRNRWSRRLRRSDRGDG</sequence>
<name>A0ABY4M567_9ACTN</name>
<feature type="compositionally biased region" description="Basic residues" evidence="1">
    <location>
        <begin position="198"/>
        <end position="207"/>
    </location>
</feature>
<evidence type="ECO:0000313" key="3">
    <source>
        <dbReference type="EMBL" id="UQA92828.1"/>
    </source>
</evidence>
<dbReference type="SUPFAM" id="SSF51261">
    <property type="entry name" value="Duplicated hybrid motif"/>
    <property type="match status" value="1"/>
</dbReference>
<evidence type="ECO:0000259" key="2">
    <source>
        <dbReference type="Pfam" id="PF01551"/>
    </source>
</evidence>
<dbReference type="Pfam" id="PF01551">
    <property type="entry name" value="Peptidase_M23"/>
    <property type="match status" value="1"/>
</dbReference>
<dbReference type="EMBL" id="CP086322">
    <property type="protein sequence ID" value="UQA92828.1"/>
    <property type="molecule type" value="Genomic_DNA"/>
</dbReference>
<evidence type="ECO:0000313" key="4">
    <source>
        <dbReference type="Proteomes" id="UP000830115"/>
    </source>
</evidence>
<dbReference type="InterPro" id="IPR016047">
    <property type="entry name" value="M23ase_b-sheet_dom"/>
</dbReference>
<protein>
    <submittedName>
        <fullName evidence="3">M23 family metallopeptidase</fullName>
    </submittedName>
</protein>
<dbReference type="RefSeq" id="WP_248863690.1">
    <property type="nucleotide sequence ID" value="NZ_CP086322.1"/>
</dbReference>
<keyword evidence="4" id="KW-1185">Reference proteome</keyword>
<dbReference type="CDD" id="cd12797">
    <property type="entry name" value="M23_peptidase"/>
    <property type="match status" value="1"/>
</dbReference>
<organism evidence="3 4">
    <name type="scientific">Streptomyces halobius</name>
    <dbReference type="NCBI Taxonomy" id="2879846"/>
    <lineage>
        <taxon>Bacteria</taxon>
        <taxon>Bacillati</taxon>
        <taxon>Actinomycetota</taxon>
        <taxon>Actinomycetes</taxon>
        <taxon>Kitasatosporales</taxon>
        <taxon>Streptomycetaceae</taxon>
        <taxon>Streptomyces</taxon>
    </lineage>
</organism>
<feature type="region of interest" description="Disordered" evidence="1">
    <location>
        <begin position="183"/>
        <end position="213"/>
    </location>
</feature>
<evidence type="ECO:0000256" key="1">
    <source>
        <dbReference type="SAM" id="MobiDB-lite"/>
    </source>
</evidence>
<dbReference type="Proteomes" id="UP000830115">
    <property type="component" value="Chromosome"/>
</dbReference>
<feature type="domain" description="M23ase beta-sheet core" evidence="2">
    <location>
        <begin position="19"/>
        <end position="116"/>
    </location>
</feature>
<dbReference type="InterPro" id="IPR011055">
    <property type="entry name" value="Dup_hybrid_motif"/>
</dbReference>